<comment type="caution">
    <text evidence="2">The sequence shown here is derived from an EMBL/GenBank/DDBJ whole genome shotgun (WGS) entry which is preliminary data.</text>
</comment>
<feature type="non-terminal residue" evidence="2">
    <location>
        <position position="194"/>
    </location>
</feature>
<protein>
    <recommendedName>
        <fullName evidence="4">CX domain-containing protein</fullName>
    </recommendedName>
</protein>
<dbReference type="AlphaFoldDB" id="A0AAV5UV54"/>
<dbReference type="PANTHER" id="PTHR47520:SF13">
    <property type="entry name" value="PROTEIN CBG10012"/>
    <property type="match status" value="1"/>
</dbReference>
<feature type="non-terminal residue" evidence="2">
    <location>
        <position position="1"/>
    </location>
</feature>
<gene>
    <name evidence="2" type="ORF">PFISCL1PPCAC_2473</name>
</gene>
<keyword evidence="1" id="KW-1133">Transmembrane helix</keyword>
<evidence type="ECO:0000313" key="2">
    <source>
        <dbReference type="EMBL" id="GMT11176.1"/>
    </source>
</evidence>
<proteinExistence type="predicted"/>
<evidence type="ECO:0008006" key="4">
    <source>
        <dbReference type="Google" id="ProtNLM"/>
    </source>
</evidence>
<organism evidence="2 3">
    <name type="scientific">Pristionchus fissidentatus</name>
    <dbReference type="NCBI Taxonomy" id="1538716"/>
    <lineage>
        <taxon>Eukaryota</taxon>
        <taxon>Metazoa</taxon>
        <taxon>Ecdysozoa</taxon>
        <taxon>Nematoda</taxon>
        <taxon>Chromadorea</taxon>
        <taxon>Rhabditida</taxon>
        <taxon>Rhabditina</taxon>
        <taxon>Diplogasteromorpha</taxon>
        <taxon>Diplogasteroidea</taxon>
        <taxon>Neodiplogasteridae</taxon>
        <taxon>Pristionchus</taxon>
    </lineage>
</organism>
<feature type="transmembrane region" description="Helical" evidence="1">
    <location>
        <begin position="170"/>
        <end position="191"/>
    </location>
</feature>
<accession>A0AAV5UV54</accession>
<evidence type="ECO:0000256" key="1">
    <source>
        <dbReference type="SAM" id="Phobius"/>
    </source>
</evidence>
<evidence type="ECO:0000313" key="3">
    <source>
        <dbReference type="Proteomes" id="UP001432322"/>
    </source>
</evidence>
<dbReference type="EMBL" id="BTSY01000001">
    <property type="protein sequence ID" value="GMT11176.1"/>
    <property type="molecule type" value="Genomic_DNA"/>
</dbReference>
<sequence length="194" mass="21688">GRGNGGMVHIAYFRGSGYGSYRTEEPTISHSLISDTILSESYATMNYYNSTEKFSNLLSLKNKIHRTDITVKEPNVPFGLRSIAYFWGVNFLLGANNCVNKTTSTAASGSKFCDTEVYDRCARDIKEAPSLSNFNFLAPKGHRLTQFAWTCPNGYKCCNWECCEVDTMDWPWFEICAVAILIGLCFLAMIASES</sequence>
<name>A0AAV5UV54_9BILA</name>
<dbReference type="Proteomes" id="UP001432322">
    <property type="component" value="Unassembled WGS sequence"/>
</dbReference>
<keyword evidence="1" id="KW-0472">Membrane</keyword>
<keyword evidence="1" id="KW-0812">Transmembrane</keyword>
<keyword evidence="3" id="KW-1185">Reference proteome</keyword>
<dbReference type="PANTHER" id="PTHR47520">
    <property type="entry name" value="CX DOMAIN-CONTAINING PROTEIN-RELATED"/>
    <property type="match status" value="1"/>
</dbReference>
<reference evidence="2" key="1">
    <citation type="submission" date="2023-10" db="EMBL/GenBank/DDBJ databases">
        <title>Genome assembly of Pristionchus species.</title>
        <authorList>
            <person name="Yoshida K."/>
            <person name="Sommer R.J."/>
        </authorList>
    </citation>
    <scope>NUCLEOTIDE SEQUENCE</scope>
    <source>
        <strain evidence="2">RS5133</strain>
    </source>
</reference>